<gene>
    <name evidence="4" type="ORF">B5E88_01105</name>
</gene>
<sequence>MKKEDLRTKRTRKMILEAFINLVEEKGYEHVTVSDIANQAMINRATFYAHFKDKQDVYDYIFKEAVEQFMMVLAPVQLGKTNQLQLHTIEQIITHIFEKIQANRDFFKTVLNAHGNEQLRKQISQILRSTYANIFDQVEIREKDFIVPIDFIIEYMSSTFMASLHWWINQEISFSPKQMAQLIIKLVGSNHLKVLGIQIKE</sequence>
<keyword evidence="1 2" id="KW-0238">DNA-binding</keyword>
<evidence type="ECO:0000259" key="3">
    <source>
        <dbReference type="PROSITE" id="PS50977"/>
    </source>
</evidence>
<dbReference type="RefSeq" id="WP_047241846.1">
    <property type="nucleotide sequence ID" value="NZ_CP010060.1"/>
</dbReference>
<reference evidence="5" key="1">
    <citation type="submission" date="2017-04" db="EMBL/GenBank/DDBJ databases">
        <title>Function of individual gut microbiota members based on whole genome sequencing of pure cultures obtained from chicken caecum.</title>
        <authorList>
            <person name="Medvecky M."/>
            <person name="Cejkova D."/>
            <person name="Polansky O."/>
            <person name="Karasova D."/>
            <person name="Kubasova T."/>
            <person name="Cizek A."/>
            <person name="Rychlik I."/>
        </authorList>
    </citation>
    <scope>NUCLEOTIDE SEQUENCE [LARGE SCALE GENOMIC DNA]</scope>
    <source>
        <strain evidence="5">An144</strain>
    </source>
</reference>
<name>A0A1Y4R320_9ENTE</name>
<dbReference type="Proteomes" id="UP000196074">
    <property type="component" value="Unassembled WGS sequence"/>
</dbReference>
<dbReference type="Pfam" id="PF00440">
    <property type="entry name" value="TetR_N"/>
    <property type="match status" value="1"/>
</dbReference>
<dbReference type="EMBL" id="NFLC01000001">
    <property type="protein sequence ID" value="OUQ11957.1"/>
    <property type="molecule type" value="Genomic_DNA"/>
</dbReference>
<evidence type="ECO:0000313" key="5">
    <source>
        <dbReference type="Proteomes" id="UP000196074"/>
    </source>
</evidence>
<accession>A0A1Y4R320</accession>
<dbReference type="InterPro" id="IPR001647">
    <property type="entry name" value="HTH_TetR"/>
</dbReference>
<dbReference type="PROSITE" id="PS50977">
    <property type="entry name" value="HTH_TETR_2"/>
    <property type="match status" value="1"/>
</dbReference>
<evidence type="ECO:0000313" key="4">
    <source>
        <dbReference type="EMBL" id="OUQ11957.1"/>
    </source>
</evidence>
<dbReference type="PANTHER" id="PTHR43479">
    <property type="entry name" value="ACREF/ENVCD OPERON REPRESSOR-RELATED"/>
    <property type="match status" value="1"/>
</dbReference>
<dbReference type="InterPro" id="IPR050624">
    <property type="entry name" value="HTH-type_Tx_Regulator"/>
</dbReference>
<feature type="DNA-binding region" description="H-T-H motif" evidence="2">
    <location>
        <begin position="32"/>
        <end position="51"/>
    </location>
</feature>
<protein>
    <submittedName>
        <fullName evidence="4">TetR family transcriptional regulator</fullName>
    </submittedName>
</protein>
<dbReference type="Gene3D" id="1.10.357.10">
    <property type="entry name" value="Tetracycline Repressor, domain 2"/>
    <property type="match status" value="1"/>
</dbReference>
<evidence type="ECO:0000256" key="2">
    <source>
        <dbReference type="PROSITE-ProRule" id="PRU00335"/>
    </source>
</evidence>
<dbReference type="PROSITE" id="PS01081">
    <property type="entry name" value="HTH_TETR_1"/>
    <property type="match status" value="1"/>
</dbReference>
<dbReference type="PANTHER" id="PTHR43479:SF7">
    <property type="entry name" value="TETR-FAMILY TRANSCRIPTIONAL REGULATOR"/>
    <property type="match status" value="1"/>
</dbReference>
<proteinExistence type="predicted"/>
<dbReference type="InterPro" id="IPR039532">
    <property type="entry name" value="TetR_C_Firmicutes"/>
</dbReference>
<dbReference type="Pfam" id="PF14278">
    <property type="entry name" value="TetR_C_8"/>
    <property type="match status" value="1"/>
</dbReference>
<comment type="caution">
    <text evidence="4">The sequence shown here is derived from an EMBL/GenBank/DDBJ whole genome shotgun (WGS) entry which is preliminary data.</text>
</comment>
<organism evidence="4 5">
    <name type="scientific">Enterococcus cecorum</name>
    <dbReference type="NCBI Taxonomy" id="44008"/>
    <lineage>
        <taxon>Bacteria</taxon>
        <taxon>Bacillati</taxon>
        <taxon>Bacillota</taxon>
        <taxon>Bacilli</taxon>
        <taxon>Lactobacillales</taxon>
        <taxon>Enterococcaceae</taxon>
        <taxon>Enterococcus</taxon>
    </lineage>
</organism>
<dbReference type="SUPFAM" id="SSF46689">
    <property type="entry name" value="Homeodomain-like"/>
    <property type="match status" value="1"/>
</dbReference>
<dbReference type="InterPro" id="IPR023772">
    <property type="entry name" value="DNA-bd_HTH_TetR-type_CS"/>
</dbReference>
<dbReference type="GO" id="GO:0003677">
    <property type="term" value="F:DNA binding"/>
    <property type="evidence" value="ECO:0007669"/>
    <property type="project" value="UniProtKB-UniRule"/>
</dbReference>
<dbReference type="AlphaFoldDB" id="A0A1Y4R320"/>
<feature type="domain" description="HTH tetR-type" evidence="3">
    <location>
        <begin position="9"/>
        <end position="69"/>
    </location>
</feature>
<dbReference type="PRINTS" id="PR00455">
    <property type="entry name" value="HTHTETR"/>
</dbReference>
<dbReference type="InterPro" id="IPR009057">
    <property type="entry name" value="Homeodomain-like_sf"/>
</dbReference>
<evidence type="ECO:0000256" key="1">
    <source>
        <dbReference type="ARBA" id="ARBA00023125"/>
    </source>
</evidence>